<protein>
    <submittedName>
        <fullName evidence="1">Rv3235 family protein</fullName>
    </submittedName>
</protein>
<name>A0AAJ1BAY5_9ACTO</name>
<evidence type="ECO:0000313" key="1">
    <source>
        <dbReference type="EMBL" id="MCG4617266.1"/>
    </source>
</evidence>
<dbReference type="Pfam" id="PF20060">
    <property type="entry name" value="DUF6459"/>
    <property type="match status" value="1"/>
</dbReference>
<proteinExistence type="predicted"/>
<accession>A0AAJ1BAY5</accession>
<dbReference type="InterPro" id="IPR045596">
    <property type="entry name" value="DUF6459"/>
</dbReference>
<gene>
    <name evidence="1" type="ORF">L0M99_01975</name>
</gene>
<dbReference type="AlphaFoldDB" id="A0AAJ1BAY5"/>
<evidence type="ECO:0000313" key="2">
    <source>
        <dbReference type="Proteomes" id="UP001200537"/>
    </source>
</evidence>
<comment type="caution">
    <text evidence="1">The sequence shown here is derived from an EMBL/GenBank/DDBJ whole genome shotgun (WGS) entry which is preliminary data.</text>
</comment>
<dbReference type="Proteomes" id="UP001200537">
    <property type="component" value="Unassembled WGS sequence"/>
</dbReference>
<sequence>MSSAAPALLLREVTENDVSPEVKNVNRTQELFPPGKPLVTICPQDSDTPGPYAIICPALPRIPLSPKYGPLEVQTLLPRPQARKKTPANPQAASLSSLPQIKPWVATAVKTIFEVFSGRRSAQAVTNWFTPELQGSFLALARSERHRPLPTAIQIRRILCSKAGIGTEGGGAFEVAVSISDGSRVRAVAMRIIPCGKKWRISALEIG</sequence>
<organism evidence="1 2">
    <name type="scientific">Varibaculum cambriense</name>
    <dbReference type="NCBI Taxonomy" id="184870"/>
    <lineage>
        <taxon>Bacteria</taxon>
        <taxon>Bacillati</taxon>
        <taxon>Actinomycetota</taxon>
        <taxon>Actinomycetes</taxon>
        <taxon>Actinomycetales</taxon>
        <taxon>Actinomycetaceae</taxon>
        <taxon>Varibaculum</taxon>
    </lineage>
</organism>
<reference evidence="1" key="1">
    <citation type="submission" date="2022-01" db="EMBL/GenBank/DDBJ databases">
        <title>Collection of gut derived symbiotic bacterial strains cultured from healthy donors.</title>
        <authorList>
            <person name="Lin H."/>
            <person name="Kohout C."/>
            <person name="Waligurski E."/>
            <person name="Pamer E.G."/>
        </authorList>
    </citation>
    <scope>NUCLEOTIDE SEQUENCE</scope>
    <source>
        <strain evidence="1">DFI.7.46</strain>
    </source>
</reference>
<dbReference type="EMBL" id="JAKNHJ010000003">
    <property type="protein sequence ID" value="MCG4617266.1"/>
    <property type="molecule type" value="Genomic_DNA"/>
</dbReference>
<dbReference type="RefSeq" id="WP_238127543.1">
    <property type="nucleotide sequence ID" value="NZ_JAKNHJ010000003.1"/>
</dbReference>